<dbReference type="RefSeq" id="WP_086042090.1">
    <property type="nucleotide sequence ID" value="NZ_CBCRZA010000001.1"/>
</dbReference>
<evidence type="ECO:0000259" key="7">
    <source>
        <dbReference type="Pfam" id="PF00501"/>
    </source>
</evidence>
<dbReference type="InterPro" id="IPR000873">
    <property type="entry name" value="AMP-dep_synth/lig_dom"/>
</dbReference>
<protein>
    <submittedName>
        <fullName evidence="9">D-alanine--poly(Phosphoribitol) ligase subunit 1</fullName>
        <ecNumber evidence="9">6.1.1.13</ecNumber>
    </submittedName>
</protein>
<keyword evidence="1" id="KW-0963">Cytoplasm</keyword>
<evidence type="ECO:0000256" key="5">
    <source>
        <dbReference type="ARBA" id="ARBA00054605"/>
    </source>
</evidence>
<dbReference type="Proteomes" id="UP000194154">
    <property type="component" value="Chromosome"/>
</dbReference>
<sequence>MKFLDRFKYTIIQQPDAVAFIQREEMMTYRSLDLLSDDLAKKIAGLNKPLIIYGHMSKWMIVGMIAALKAGIGYVPIDISIPKERIDKIIESVQPEMLFATEKIDTEVSVIVPEEIHEASYGYHGIDDEDIAYTIFTSGSTGMPKGVQILSRSLDEFTQWMVSLYDKQEHNYWLNQAPLSFDLSVMAVYPALATGSTLVMIDKEMIKKPVGIYETLQKYPMSAWVSTPSFMEMCLMLPEFDSHHHPNLKYFYFCGEALKHKTAQNLKSKFKESHIYNTYGPTEATVAITGIEVTEQVLETFNPLPVGYARPGVTLSLHDDELHIHGEAVSTGYINAPDKTKAQFYNNGERSYRTGDKGRIEDGLLFIDGRIDFQIKLNGYRMELEEIEHVIAEQSGIKGCIVTPVEKQGKVQYLIAHIVTDNFDEALMKDALKTVLPEYMIPRKFNVIERIPMTANGKVDRKALLGDSK</sequence>
<dbReference type="NCBIfam" id="NF003417">
    <property type="entry name" value="PRK04813.1"/>
    <property type="match status" value="1"/>
</dbReference>
<dbReference type="OrthoDB" id="9765680at2"/>
<dbReference type="PANTHER" id="PTHR45398:SF1">
    <property type="entry name" value="ENZYME, PUTATIVE (JCVI)-RELATED"/>
    <property type="match status" value="1"/>
</dbReference>
<dbReference type="InterPro" id="IPR025110">
    <property type="entry name" value="AMP-bd_C"/>
</dbReference>
<feature type="domain" description="AMP-binding enzyme C-terminal" evidence="8">
    <location>
        <begin position="386"/>
        <end position="458"/>
    </location>
</feature>
<dbReference type="PANTHER" id="PTHR45398">
    <property type="match status" value="1"/>
</dbReference>
<dbReference type="InterPro" id="IPR042099">
    <property type="entry name" value="ANL_N_sf"/>
</dbReference>
<evidence type="ECO:0000256" key="6">
    <source>
        <dbReference type="ARBA" id="ARBA00061336"/>
    </source>
</evidence>
<feature type="domain" description="AMP-dependent synthetase/ligase" evidence="7">
    <location>
        <begin position="13"/>
        <end position="333"/>
    </location>
</feature>
<evidence type="ECO:0000313" key="10">
    <source>
        <dbReference type="Proteomes" id="UP000194154"/>
    </source>
</evidence>
<organism evidence="9 10">
    <name type="scientific">Macrococcoides canis</name>
    <dbReference type="NCBI Taxonomy" id="1855823"/>
    <lineage>
        <taxon>Bacteria</taxon>
        <taxon>Bacillati</taxon>
        <taxon>Bacillota</taxon>
        <taxon>Bacilli</taxon>
        <taxon>Bacillales</taxon>
        <taxon>Staphylococcaceae</taxon>
        <taxon>Macrococcoides</taxon>
    </lineage>
</organism>
<keyword evidence="10" id="KW-1185">Reference proteome</keyword>
<dbReference type="STRING" id="1855823.MCCS_07740"/>
<dbReference type="AlphaFoldDB" id="A0A1W7A9Y7"/>
<evidence type="ECO:0000256" key="4">
    <source>
        <dbReference type="ARBA" id="ARBA00022840"/>
    </source>
</evidence>
<dbReference type="Pfam" id="PF00501">
    <property type="entry name" value="AMP-binding"/>
    <property type="match status" value="1"/>
</dbReference>
<accession>A0A1W7A9Y7</accession>
<comment type="function">
    <text evidence="5">Catalyzes the first step in the D-alanylation of lipoteichoic acid (LTA), the activation of D-alanine and its transfer onto the D-alanyl carrier protein (Dcp) DltC. In an ATP-dependent two-step reaction, forms a high energy D-alanyl-AMP intermediate, followed by transfer of the D-alanyl residue as a thiol ester to the phosphopantheinyl prosthetic group of the Dcp. D-alanylation of LTA plays an important role in modulating the properties of the cell wall in Gram-positive bacteria, influencing the net charge of the cell wall.</text>
</comment>
<dbReference type="GO" id="GO:0016874">
    <property type="term" value="F:ligase activity"/>
    <property type="evidence" value="ECO:0007669"/>
    <property type="project" value="UniProtKB-KW"/>
</dbReference>
<evidence type="ECO:0000256" key="2">
    <source>
        <dbReference type="ARBA" id="ARBA00022598"/>
    </source>
</evidence>
<dbReference type="InterPro" id="IPR045851">
    <property type="entry name" value="AMP-bd_C_sf"/>
</dbReference>
<dbReference type="EC" id="6.1.1.13" evidence="9"/>
<dbReference type="GO" id="GO:0005524">
    <property type="term" value="F:ATP binding"/>
    <property type="evidence" value="ECO:0007669"/>
    <property type="project" value="UniProtKB-KW"/>
</dbReference>
<dbReference type="SUPFAM" id="SSF56801">
    <property type="entry name" value="Acetyl-CoA synthetase-like"/>
    <property type="match status" value="1"/>
</dbReference>
<keyword evidence="4" id="KW-0067">ATP-binding</keyword>
<dbReference type="GeneID" id="35294909"/>
<proteinExistence type="inferred from homology"/>
<dbReference type="EMBL" id="CP021059">
    <property type="protein sequence ID" value="ARQ06422.1"/>
    <property type="molecule type" value="Genomic_DNA"/>
</dbReference>
<evidence type="ECO:0000256" key="3">
    <source>
        <dbReference type="ARBA" id="ARBA00022741"/>
    </source>
</evidence>
<keyword evidence="3" id="KW-0547">Nucleotide-binding</keyword>
<comment type="similarity">
    <text evidence="6">Belongs to the ATP-dependent AMP-binding enzyme family. DltA subfamily.</text>
</comment>
<evidence type="ECO:0000313" key="9">
    <source>
        <dbReference type="EMBL" id="ARQ06422.1"/>
    </source>
</evidence>
<evidence type="ECO:0000256" key="1">
    <source>
        <dbReference type="ARBA" id="ARBA00022490"/>
    </source>
</evidence>
<dbReference type="Gene3D" id="3.40.50.12780">
    <property type="entry name" value="N-terminal domain of ligase-like"/>
    <property type="match status" value="1"/>
</dbReference>
<reference evidence="9 10" key="1">
    <citation type="journal article" date="2017" name="Int. J. Syst. Evol. Microbiol.">
        <title>Macrococcus canis sp. nov., a skin bacterium associated with infections in dogs.</title>
        <authorList>
            <person name="Gobeli Brawand S."/>
            <person name="Cotting K."/>
            <person name="Gomez-Sanz E."/>
            <person name="Collaud A."/>
            <person name="Thomann A."/>
            <person name="Brodard I."/>
            <person name="Rodriguez-Campos S."/>
            <person name="Strauss C."/>
            <person name="Perreten V."/>
        </authorList>
    </citation>
    <scope>NUCLEOTIDE SEQUENCE [LARGE SCALE GENOMIC DNA]</scope>
    <source>
        <strain evidence="9 10">KM45013</strain>
    </source>
</reference>
<evidence type="ECO:0000259" key="8">
    <source>
        <dbReference type="Pfam" id="PF13193"/>
    </source>
</evidence>
<dbReference type="KEGG" id="mcak:MCCS_07740"/>
<dbReference type="Gene3D" id="3.30.300.30">
    <property type="match status" value="1"/>
</dbReference>
<dbReference type="CDD" id="cd05945">
    <property type="entry name" value="DltA"/>
    <property type="match status" value="1"/>
</dbReference>
<dbReference type="FunFam" id="3.30.300.30:FF:000012">
    <property type="entry name" value="D-alanine--D-alanyl carrier protein ligase"/>
    <property type="match status" value="1"/>
</dbReference>
<name>A0A1W7A9Y7_9STAP</name>
<keyword evidence="2 9" id="KW-0436">Ligase</keyword>
<dbReference type="InterPro" id="IPR044507">
    <property type="entry name" value="DltA-like"/>
</dbReference>
<gene>
    <name evidence="9" type="primary">dltA</name>
    <name evidence="9" type="ORF">MCCS_07740</name>
</gene>
<dbReference type="Pfam" id="PF13193">
    <property type="entry name" value="AMP-binding_C"/>
    <property type="match status" value="1"/>
</dbReference>